<evidence type="ECO:0000313" key="5">
    <source>
        <dbReference type="Proteomes" id="UP001642502"/>
    </source>
</evidence>
<feature type="compositionally biased region" description="Polar residues" evidence="2">
    <location>
        <begin position="224"/>
        <end position="233"/>
    </location>
</feature>
<accession>A0ABP0DYV2</accession>
<dbReference type="PANTHER" id="PTHR47336">
    <property type="entry name" value="TRANSCRIPTION FACTOR HMS1-RELATED"/>
    <property type="match status" value="1"/>
</dbReference>
<feature type="compositionally biased region" description="Low complexity" evidence="2">
    <location>
        <begin position="77"/>
        <end position="93"/>
    </location>
</feature>
<keyword evidence="5" id="KW-1185">Reference proteome</keyword>
<keyword evidence="1" id="KW-0175">Coiled coil</keyword>
<gene>
    <name evidence="4" type="ORF">SEPCBS119000_005680</name>
</gene>
<name>A0ABP0DYV2_9PEZI</name>
<reference evidence="4 5" key="1">
    <citation type="submission" date="2024-01" db="EMBL/GenBank/DDBJ databases">
        <authorList>
            <person name="Allen C."/>
            <person name="Tagirdzhanova G."/>
        </authorList>
    </citation>
    <scope>NUCLEOTIDE SEQUENCE [LARGE SCALE GENOMIC DNA]</scope>
    <source>
        <strain evidence="4 5">CBS 119000</strain>
    </source>
</reference>
<dbReference type="EMBL" id="CAWUON010000113">
    <property type="protein sequence ID" value="CAK7273485.1"/>
    <property type="molecule type" value="Genomic_DNA"/>
</dbReference>
<dbReference type="SUPFAM" id="SSF47459">
    <property type="entry name" value="HLH, helix-loop-helix DNA-binding domain"/>
    <property type="match status" value="1"/>
</dbReference>
<dbReference type="SMART" id="SM00353">
    <property type="entry name" value="HLH"/>
    <property type="match status" value="1"/>
</dbReference>
<feature type="region of interest" description="Disordered" evidence="2">
    <location>
        <begin position="74"/>
        <end position="93"/>
    </location>
</feature>
<dbReference type="PANTHER" id="PTHR47336:SF2">
    <property type="entry name" value="TRANSCRIPTION FACTOR HMS1-RELATED"/>
    <property type="match status" value="1"/>
</dbReference>
<dbReference type="CDD" id="cd11399">
    <property type="entry name" value="bHLHzip_scHMS1_like"/>
    <property type="match status" value="1"/>
</dbReference>
<dbReference type="InterPro" id="IPR052099">
    <property type="entry name" value="Regulatory_TF_Diverse"/>
</dbReference>
<feature type="coiled-coil region" evidence="1">
    <location>
        <begin position="419"/>
        <end position="446"/>
    </location>
</feature>
<dbReference type="Pfam" id="PF00010">
    <property type="entry name" value="HLH"/>
    <property type="match status" value="1"/>
</dbReference>
<evidence type="ECO:0000259" key="3">
    <source>
        <dbReference type="PROSITE" id="PS50888"/>
    </source>
</evidence>
<feature type="domain" description="BHLH" evidence="3">
    <location>
        <begin position="339"/>
        <end position="429"/>
    </location>
</feature>
<feature type="compositionally biased region" description="Low complexity" evidence="2">
    <location>
        <begin position="288"/>
        <end position="325"/>
    </location>
</feature>
<evidence type="ECO:0000256" key="2">
    <source>
        <dbReference type="SAM" id="MobiDB-lite"/>
    </source>
</evidence>
<feature type="compositionally biased region" description="Polar residues" evidence="2">
    <location>
        <begin position="330"/>
        <end position="339"/>
    </location>
</feature>
<comment type="caution">
    <text evidence="4">The sequence shown here is derived from an EMBL/GenBank/DDBJ whole genome shotgun (WGS) entry which is preliminary data.</text>
</comment>
<dbReference type="PROSITE" id="PS50888">
    <property type="entry name" value="BHLH"/>
    <property type="match status" value="1"/>
</dbReference>
<protein>
    <recommendedName>
        <fullName evidence="3">BHLH domain-containing protein</fullName>
    </recommendedName>
</protein>
<feature type="region of interest" description="Disordered" evidence="2">
    <location>
        <begin position="221"/>
        <end position="344"/>
    </location>
</feature>
<dbReference type="InterPro" id="IPR011598">
    <property type="entry name" value="bHLH_dom"/>
</dbReference>
<proteinExistence type="predicted"/>
<evidence type="ECO:0000256" key="1">
    <source>
        <dbReference type="SAM" id="Coils"/>
    </source>
</evidence>
<evidence type="ECO:0000313" key="4">
    <source>
        <dbReference type="EMBL" id="CAK7273485.1"/>
    </source>
</evidence>
<dbReference type="InterPro" id="IPR036638">
    <property type="entry name" value="HLH_DNA-bd_sf"/>
</dbReference>
<sequence length="465" mass="51199">MFRMSFVWAGRGSPPLVRKSFSQSSSDTIYTPFSSAHHRHSRPSRPSVSMDVCQPISYMPSSAFAYSMKMQSPQDYQLQQQHRQQQQQRQQFQAQRQKQLQQLQQQQQQQHFQQTQDALSLSPDSLYGYSLDEYTNFASNSYGTDISADSPLSLGSPVSPTTANPLVLAGTRNGFDSWNMIDSSDADDYSFVKAETGDSPLLFANAFPTLDRDLSVSPAINPLELSNSGTSGDLNLPGPHQQQEEAQAGEKEPEQQESSMSPASSISDAATKSGTTRPRDRRYAVRKPSSASRSSTATASSTQKRKSSSISSSQSRSPRSLTSASPPQPKQLTSASQPPKKTAHNLIEKRYRTNLNDKILALRDSVPSLRVVARRVDSMGGSDEEDNDNMLTSFAPEGADGEDLSGLTPAHKLNKATILSKATEYIAHLERRNQDLIRENTSLQGKVDGYEMLIMSRGGQNGVWC</sequence>
<feature type="compositionally biased region" description="Low complexity" evidence="2">
    <location>
        <begin position="256"/>
        <end position="270"/>
    </location>
</feature>
<dbReference type="Gene3D" id="4.10.280.10">
    <property type="entry name" value="Helix-loop-helix DNA-binding domain"/>
    <property type="match status" value="1"/>
</dbReference>
<dbReference type="Proteomes" id="UP001642502">
    <property type="component" value="Unassembled WGS sequence"/>
</dbReference>
<organism evidence="4 5">
    <name type="scientific">Sporothrix epigloea</name>
    <dbReference type="NCBI Taxonomy" id="1892477"/>
    <lineage>
        <taxon>Eukaryota</taxon>
        <taxon>Fungi</taxon>
        <taxon>Dikarya</taxon>
        <taxon>Ascomycota</taxon>
        <taxon>Pezizomycotina</taxon>
        <taxon>Sordariomycetes</taxon>
        <taxon>Sordariomycetidae</taxon>
        <taxon>Ophiostomatales</taxon>
        <taxon>Ophiostomataceae</taxon>
        <taxon>Sporothrix</taxon>
    </lineage>
</organism>